<proteinExistence type="predicted"/>
<accession>A0ABV4QTZ4</accession>
<dbReference type="GO" id="GO:0016853">
    <property type="term" value="F:isomerase activity"/>
    <property type="evidence" value="ECO:0007669"/>
    <property type="project" value="UniProtKB-KW"/>
</dbReference>
<feature type="region of interest" description="Disordered" evidence="1">
    <location>
        <begin position="207"/>
        <end position="236"/>
    </location>
</feature>
<keyword evidence="4" id="KW-1185">Reference proteome</keyword>
<keyword evidence="3" id="KW-0413">Isomerase</keyword>
<name>A0ABV4QTZ4_9ACTN</name>
<evidence type="ECO:0000313" key="3">
    <source>
        <dbReference type="EMBL" id="MFA1554081.1"/>
    </source>
</evidence>
<dbReference type="SUPFAM" id="SSF109854">
    <property type="entry name" value="DinB/YfiT-like putative metalloenzymes"/>
    <property type="match status" value="1"/>
</dbReference>
<sequence>MDRDEMWRHIGEQRMAVAEALTELDPGEWEQPSLCEGWRVRDVVAHVGLAPEITWSMALREFARARGSFHRLIRETAIDRAARPTDELIAVLRRVAASRRLAPGTTTKEPLLDILVHAQDIFVPLGRDFPMPERPALVAADRIWQIPPPFGFGAKKRLRGLRIAATDAPWSRGEGPDVSGPLKAIVLLLAGRVTAAVPHLSGEGLEALVDRSPNPSTGRAFPAQPSGENPTGEADR</sequence>
<feature type="domain" description="Mycothiol-dependent maleylpyruvate isomerase metal-binding" evidence="2">
    <location>
        <begin position="13"/>
        <end position="102"/>
    </location>
</feature>
<gene>
    <name evidence="3" type="ORF">SM436_10315</name>
</gene>
<evidence type="ECO:0000313" key="4">
    <source>
        <dbReference type="Proteomes" id="UP001569904"/>
    </source>
</evidence>
<dbReference type="NCBIfam" id="TIGR03083">
    <property type="entry name" value="maleylpyruvate isomerase family mycothiol-dependent enzyme"/>
    <property type="match status" value="1"/>
</dbReference>
<dbReference type="InterPro" id="IPR034660">
    <property type="entry name" value="DinB/YfiT-like"/>
</dbReference>
<dbReference type="Gene3D" id="1.20.120.450">
    <property type="entry name" value="dinb family like domain"/>
    <property type="match status" value="1"/>
</dbReference>
<organism evidence="3 4">
    <name type="scientific">Actinomadura chokoriensis</name>
    <dbReference type="NCBI Taxonomy" id="454156"/>
    <lineage>
        <taxon>Bacteria</taxon>
        <taxon>Bacillati</taxon>
        <taxon>Actinomycetota</taxon>
        <taxon>Actinomycetes</taxon>
        <taxon>Streptosporangiales</taxon>
        <taxon>Thermomonosporaceae</taxon>
        <taxon>Actinomadura</taxon>
    </lineage>
</organism>
<dbReference type="Proteomes" id="UP001569904">
    <property type="component" value="Unassembled WGS sequence"/>
</dbReference>
<dbReference type="EMBL" id="JAXCEH010000004">
    <property type="protein sequence ID" value="MFA1554081.1"/>
    <property type="molecule type" value="Genomic_DNA"/>
</dbReference>
<dbReference type="InterPro" id="IPR024344">
    <property type="entry name" value="MDMPI_metal-binding"/>
</dbReference>
<dbReference type="Pfam" id="PF11716">
    <property type="entry name" value="MDMPI_N"/>
    <property type="match status" value="1"/>
</dbReference>
<protein>
    <submittedName>
        <fullName evidence="3">Maleylpyruvate isomerase family mycothiol-dependent enzyme</fullName>
    </submittedName>
</protein>
<reference evidence="3 4" key="1">
    <citation type="submission" date="2023-11" db="EMBL/GenBank/DDBJ databases">
        <title>Actinomadura monticuli sp. nov., isolated from volcanic ash.</title>
        <authorList>
            <person name="Lee S.D."/>
            <person name="Yang H."/>
            <person name="Kim I.S."/>
        </authorList>
    </citation>
    <scope>NUCLEOTIDE SEQUENCE [LARGE SCALE GENOMIC DNA]</scope>
    <source>
        <strain evidence="3 4">DSM 45346</strain>
    </source>
</reference>
<comment type="caution">
    <text evidence="3">The sequence shown here is derived from an EMBL/GenBank/DDBJ whole genome shotgun (WGS) entry which is preliminary data.</text>
</comment>
<dbReference type="RefSeq" id="WP_371940463.1">
    <property type="nucleotide sequence ID" value="NZ_JAXCEH010000004.1"/>
</dbReference>
<evidence type="ECO:0000256" key="1">
    <source>
        <dbReference type="SAM" id="MobiDB-lite"/>
    </source>
</evidence>
<evidence type="ECO:0000259" key="2">
    <source>
        <dbReference type="Pfam" id="PF11716"/>
    </source>
</evidence>
<dbReference type="InterPro" id="IPR017517">
    <property type="entry name" value="Maleyloyr_isom"/>
</dbReference>